<evidence type="ECO:0000313" key="6">
    <source>
        <dbReference type="Proteomes" id="UP001446871"/>
    </source>
</evidence>
<dbReference type="InterPro" id="IPR021858">
    <property type="entry name" value="Fun_TF"/>
</dbReference>
<sequence length="662" mass="73766">MFHKAHERCGTGPNSKKPPRSKKFTGCWTCKRRRVKCDETKPSCQRCERLRVNCEGYEIRLTWVQSNGQDDDDDATGSDVRLSRCSLPWDNTIDKIVDLSSAEIDKTLEMIDAWLPDNSPELRRLGFSVFSTALPESPSHQSHRCSPIPPVIGGSIEDGLSMEVYETPSSTTLCGNRASPTRGGSTGANFQPTELVSNATLPLEIVVAEEPLGQSLSSFQPTETHEPVHFAATGEPINQLAQSQPKPPRHLDELFMPRNQKRLIHHWVTFTSRKLVLLDEPHNPCRTLMLPMALAGLTSRSAESNSNVGIFHALCACAAYNIYELGGRASEDNLSLALAHDQQAIHHLRHNLTRAGEHRDASFAMLIMACIAVEAVSGTTQRWRTHVSGGLAYLARLHSRGNIDEAVLAPFRRHMVLMAILCDFSVAEDLKAFLNADNPDCVPEQQQQPAESLEVSFPYYGVSRAFLRAHDRMNILAVVEGDASISDLAEGTTRQLDAFELQLYLAFPSPPCSIRAEHLHNDVIQHASTSYYYAGLIYFQRSIRRAPVASVQVLAELGVAELEAIDRAGKEGELGCMMLWPVLVLGTECDDPAVQQRIRAWFRSQKKLGFRNLVVLEDLILHVWQLRRAGNSSHKNDALKEAAADVDWREIIALPRFDVFRL</sequence>
<dbReference type="PROSITE" id="PS00463">
    <property type="entry name" value="ZN2_CY6_FUNGAL_1"/>
    <property type="match status" value="1"/>
</dbReference>
<proteinExistence type="predicted"/>
<dbReference type="Proteomes" id="UP001446871">
    <property type="component" value="Unassembled WGS sequence"/>
</dbReference>
<dbReference type="Pfam" id="PF00172">
    <property type="entry name" value="Zn_clus"/>
    <property type="match status" value="1"/>
</dbReference>
<feature type="domain" description="Zn(2)-C6 fungal-type" evidence="4">
    <location>
        <begin position="26"/>
        <end position="54"/>
    </location>
</feature>
<dbReference type="CDD" id="cd00067">
    <property type="entry name" value="GAL4"/>
    <property type="match status" value="1"/>
</dbReference>
<protein>
    <recommendedName>
        <fullName evidence="4">Zn(2)-C6 fungal-type domain-containing protein</fullName>
    </recommendedName>
</protein>
<dbReference type="InterPro" id="IPR036864">
    <property type="entry name" value="Zn2-C6_fun-type_DNA-bd_sf"/>
</dbReference>
<dbReference type="PANTHER" id="PTHR37534:SF49">
    <property type="entry name" value="LYSINE BIOSYNTHESIS REGULATORY PROTEIN LYS14"/>
    <property type="match status" value="1"/>
</dbReference>
<reference evidence="5 6" key="1">
    <citation type="submission" date="2023-01" db="EMBL/GenBank/DDBJ databases">
        <title>Analysis of 21 Apiospora genomes using comparative genomics revels a genus with tremendous synthesis potential of carbohydrate active enzymes and secondary metabolites.</title>
        <authorList>
            <person name="Sorensen T."/>
        </authorList>
    </citation>
    <scope>NUCLEOTIDE SEQUENCE [LARGE SCALE GENOMIC DNA]</scope>
    <source>
        <strain evidence="5 6">CBS 83171</strain>
    </source>
</reference>
<dbReference type="EMBL" id="JAQQWM010000009">
    <property type="protein sequence ID" value="KAK8046997.1"/>
    <property type="molecule type" value="Genomic_DNA"/>
</dbReference>
<comment type="caution">
    <text evidence="5">The sequence shown here is derived from an EMBL/GenBank/DDBJ whole genome shotgun (WGS) entry which is preliminary data.</text>
</comment>
<feature type="region of interest" description="Disordered" evidence="3">
    <location>
        <begin position="170"/>
        <end position="191"/>
    </location>
</feature>
<gene>
    <name evidence="5" type="ORF">PG996_015061</name>
</gene>
<dbReference type="SUPFAM" id="SSF57701">
    <property type="entry name" value="Zn2/Cys6 DNA-binding domain"/>
    <property type="match status" value="1"/>
</dbReference>
<comment type="subcellular location">
    <subcellularLocation>
        <location evidence="1">Nucleus</location>
    </subcellularLocation>
</comment>
<dbReference type="PROSITE" id="PS50048">
    <property type="entry name" value="ZN2_CY6_FUNGAL_2"/>
    <property type="match status" value="1"/>
</dbReference>
<evidence type="ECO:0000256" key="2">
    <source>
        <dbReference type="ARBA" id="ARBA00023242"/>
    </source>
</evidence>
<name>A0ABR1TK76_9PEZI</name>
<organism evidence="5 6">
    <name type="scientific">Apiospora saccharicola</name>
    <dbReference type="NCBI Taxonomy" id="335842"/>
    <lineage>
        <taxon>Eukaryota</taxon>
        <taxon>Fungi</taxon>
        <taxon>Dikarya</taxon>
        <taxon>Ascomycota</taxon>
        <taxon>Pezizomycotina</taxon>
        <taxon>Sordariomycetes</taxon>
        <taxon>Xylariomycetidae</taxon>
        <taxon>Amphisphaeriales</taxon>
        <taxon>Apiosporaceae</taxon>
        <taxon>Apiospora</taxon>
    </lineage>
</organism>
<accession>A0ABR1TK76</accession>
<dbReference type="PANTHER" id="PTHR37534">
    <property type="entry name" value="TRANSCRIPTIONAL ACTIVATOR PROTEIN UGA3"/>
    <property type="match status" value="1"/>
</dbReference>
<dbReference type="SMART" id="SM00066">
    <property type="entry name" value="GAL4"/>
    <property type="match status" value="1"/>
</dbReference>
<evidence type="ECO:0000259" key="4">
    <source>
        <dbReference type="PROSITE" id="PS50048"/>
    </source>
</evidence>
<evidence type="ECO:0000313" key="5">
    <source>
        <dbReference type="EMBL" id="KAK8046997.1"/>
    </source>
</evidence>
<feature type="region of interest" description="Disordered" evidence="3">
    <location>
        <begin position="1"/>
        <end position="23"/>
    </location>
</feature>
<dbReference type="InterPro" id="IPR001138">
    <property type="entry name" value="Zn2Cys6_DnaBD"/>
</dbReference>
<evidence type="ECO:0000256" key="1">
    <source>
        <dbReference type="ARBA" id="ARBA00004123"/>
    </source>
</evidence>
<keyword evidence="6" id="KW-1185">Reference proteome</keyword>
<dbReference type="Pfam" id="PF11951">
    <property type="entry name" value="Fungal_trans_2"/>
    <property type="match status" value="1"/>
</dbReference>
<dbReference type="Gene3D" id="4.10.240.10">
    <property type="entry name" value="Zn(2)-C6 fungal-type DNA-binding domain"/>
    <property type="match status" value="1"/>
</dbReference>
<evidence type="ECO:0000256" key="3">
    <source>
        <dbReference type="SAM" id="MobiDB-lite"/>
    </source>
</evidence>
<keyword evidence="2" id="KW-0539">Nucleus</keyword>